<protein>
    <submittedName>
        <fullName evidence="7">Hemagglutinin/amebocyte aggregation factor</fullName>
    </submittedName>
</protein>
<keyword evidence="3" id="KW-0964">Secreted</keyword>
<sequence>MELELTVVLVVLLPLASGVSWMTDYDQQFTYECPEQHYLQTIESVHDNHKEDRVFNFGCAPMSTFFSGNELDSCEWTGYVNDFDALMEFQCHNDYIIAGISSYHDNGKEDRRFKFQCCKPGSLVAHACSYTAYINTYDHVLQYRVPDGYAIRGVNSIHDNGKEDRIFKFDICKLDKLQGPIDGEVVG</sequence>
<dbReference type="RefSeq" id="XP_035826016.1">
    <property type="nucleotide sequence ID" value="XM_035970123.1"/>
</dbReference>
<evidence type="ECO:0000256" key="1">
    <source>
        <dbReference type="ARBA" id="ARBA00004613"/>
    </source>
</evidence>
<organism evidence="6 7">
    <name type="scientific">Aplysia californica</name>
    <name type="common">California sea hare</name>
    <dbReference type="NCBI Taxonomy" id="6500"/>
    <lineage>
        <taxon>Eukaryota</taxon>
        <taxon>Metazoa</taxon>
        <taxon>Spiralia</taxon>
        <taxon>Lophotrochozoa</taxon>
        <taxon>Mollusca</taxon>
        <taxon>Gastropoda</taxon>
        <taxon>Heterobranchia</taxon>
        <taxon>Euthyneura</taxon>
        <taxon>Tectipleura</taxon>
        <taxon>Aplysiida</taxon>
        <taxon>Aplysioidea</taxon>
        <taxon>Aplysiidae</taxon>
        <taxon>Aplysia</taxon>
    </lineage>
</organism>
<dbReference type="GeneID" id="101850006"/>
<keyword evidence="5" id="KW-0732">Signal</keyword>
<reference evidence="7" key="1">
    <citation type="submission" date="2025-08" db="UniProtKB">
        <authorList>
            <consortium name="RefSeq"/>
        </authorList>
    </citation>
    <scope>IDENTIFICATION</scope>
</reference>
<gene>
    <name evidence="7" type="primary">LOC101850006</name>
</gene>
<evidence type="ECO:0000256" key="5">
    <source>
        <dbReference type="SAM" id="SignalP"/>
    </source>
</evidence>
<evidence type="ECO:0000256" key="2">
    <source>
        <dbReference type="ARBA" id="ARBA00008712"/>
    </source>
</evidence>
<keyword evidence="6" id="KW-1185">Reference proteome</keyword>
<keyword evidence="4" id="KW-1015">Disulfide bond</keyword>
<dbReference type="InterPro" id="IPR026645">
    <property type="entry name" value="Dermatopontin"/>
</dbReference>
<feature type="chain" id="PRO_5046058121" evidence="5">
    <location>
        <begin position="19"/>
        <end position="187"/>
    </location>
</feature>
<accession>A0ABM1VUC4</accession>
<feature type="signal peptide" evidence="5">
    <location>
        <begin position="1"/>
        <end position="18"/>
    </location>
</feature>
<evidence type="ECO:0000256" key="3">
    <source>
        <dbReference type="ARBA" id="ARBA00022525"/>
    </source>
</evidence>
<proteinExistence type="inferred from homology"/>
<dbReference type="PANTHER" id="PTHR15040:SF1">
    <property type="entry name" value="DERMATOPONTIN-LIKE ISOFORM X1"/>
    <property type="match status" value="1"/>
</dbReference>
<dbReference type="Proteomes" id="UP000694888">
    <property type="component" value="Unplaced"/>
</dbReference>
<dbReference type="PANTHER" id="PTHR15040">
    <property type="entry name" value="DERMATOPONTIN-RELATED"/>
    <property type="match status" value="1"/>
</dbReference>
<evidence type="ECO:0000313" key="6">
    <source>
        <dbReference type="Proteomes" id="UP000694888"/>
    </source>
</evidence>
<evidence type="ECO:0000313" key="7">
    <source>
        <dbReference type="RefSeq" id="XP_035826016.1"/>
    </source>
</evidence>
<evidence type="ECO:0000256" key="4">
    <source>
        <dbReference type="ARBA" id="ARBA00023157"/>
    </source>
</evidence>
<name>A0ABM1VUC4_APLCA</name>
<comment type="similarity">
    <text evidence="2">Belongs to the dermatopontin family.</text>
</comment>
<dbReference type="Pfam" id="PF14704">
    <property type="entry name" value="DERM"/>
    <property type="match status" value="1"/>
</dbReference>
<comment type="subcellular location">
    <subcellularLocation>
        <location evidence="1">Secreted</location>
    </subcellularLocation>
</comment>